<evidence type="ECO:0008006" key="5">
    <source>
        <dbReference type="Google" id="ProtNLM"/>
    </source>
</evidence>
<proteinExistence type="predicted"/>
<dbReference type="Proteomes" id="UP001164459">
    <property type="component" value="Chromosome"/>
</dbReference>
<accession>A0ABY7GZ00</accession>
<dbReference type="Gene3D" id="3.40.390.10">
    <property type="entry name" value="Collagenase (Catalytic Domain)"/>
    <property type="match status" value="1"/>
</dbReference>
<feature type="region of interest" description="Disordered" evidence="1">
    <location>
        <begin position="21"/>
        <end position="65"/>
    </location>
</feature>
<feature type="signal peptide" evidence="2">
    <location>
        <begin position="1"/>
        <end position="19"/>
    </location>
</feature>
<evidence type="ECO:0000256" key="2">
    <source>
        <dbReference type="SAM" id="SignalP"/>
    </source>
</evidence>
<gene>
    <name evidence="3" type="ORF">O0S08_39015</name>
</gene>
<dbReference type="EMBL" id="CP114040">
    <property type="protein sequence ID" value="WAS92211.1"/>
    <property type="molecule type" value="Genomic_DNA"/>
</dbReference>
<keyword evidence="2" id="KW-0732">Signal</keyword>
<dbReference type="RefSeq" id="WP_269034560.1">
    <property type="nucleotide sequence ID" value="NZ_CP114040.1"/>
</dbReference>
<reference evidence="3" key="1">
    <citation type="submission" date="2022-11" db="EMBL/GenBank/DDBJ databases">
        <title>Minimal conservation of predation-associated metabolite biosynthetic gene clusters underscores biosynthetic potential of Myxococcota including descriptions for ten novel species: Archangium lansinium sp. nov., Myxococcus landrumus sp. nov., Nannocystis bai.</title>
        <authorList>
            <person name="Ahearne A."/>
            <person name="Stevens C."/>
            <person name="Dowd S."/>
        </authorList>
    </citation>
    <scope>NUCLEOTIDE SEQUENCE</scope>
    <source>
        <strain evidence="3">Fl3</strain>
    </source>
</reference>
<evidence type="ECO:0000313" key="4">
    <source>
        <dbReference type="Proteomes" id="UP001164459"/>
    </source>
</evidence>
<evidence type="ECO:0000313" key="3">
    <source>
        <dbReference type="EMBL" id="WAS92211.1"/>
    </source>
</evidence>
<feature type="compositionally biased region" description="Low complexity" evidence="1">
    <location>
        <begin position="23"/>
        <end position="60"/>
    </location>
</feature>
<dbReference type="SUPFAM" id="SSF55486">
    <property type="entry name" value="Metalloproteases ('zincins'), catalytic domain"/>
    <property type="match status" value="1"/>
</dbReference>
<sequence>MSRPRLASVLAIVLLPACADDPASGTESLPSSTSSTGDASTGTGTGTAAPTTSTSSTSTTGEDEEPALEYARGIRLTRATVNQGVQLEIVRDGVEVPGGELGARLLAGRKAVMRADWLLHAGFAPREIIGRLTLWTPEGETRVDDFKVMVSGPSNDGDLFTTFSWELPASLVGPGLQYRIEALEPDPAAATGEVSDPPPLLPLAGRGTLQVEDAPMEIKVELVPLQHVINGMTCTPTITDADVEAMQVWMEQHNPIQRAVLTVHAPWEYTATIGNEPNGFVPILTKLSELRAADAPADNVYYYGLIESCDGYPPGLLGQAAGIPDLPTKGYAYQRLAVGRYQSSGAGARDTFVHEIGHTQGLYHVRCSGGEAGADPEYPYPNGRIGRWGYGIHDTGMRSPTSFRDYMSYCSQSWVSDFGWEKTFDNIRELTSWDAGGAPLEPVARPIVVGTLMKDGKSHWYTTVGEVPLRGRASDTFVEFAVDGATVREPAAAVEIPDSDATMVVAALPPGSLSGLSFKTGGKLRAEVGASQVVRLR</sequence>
<dbReference type="InterPro" id="IPR024079">
    <property type="entry name" value="MetalloPept_cat_dom_sf"/>
</dbReference>
<protein>
    <recommendedName>
        <fullName evidence="5">Peptidase M66</fullName>
    </recommendedName>
</protein>
<feature type="chain" id="PRO_5046015566" description="Peptidase M66" evidence="2">
    <location>
        <begin position="20"/>
        <end position="537"/>
    </location>
</feature>
<dbReference type="Pfam" id="PF10462">
    <property type="entry name" value="Peptidase_M66"/>
    <property type="match status" value="1"/>
</dbReference>
<organism evidence="3 4">
    <name type="scientific">Nannocystis punicea</name>
    <dbReference type="NCBI Taxonomy" id="2995304"/>
    <lineage>
        <taxon>Bacteria</taxon>
        <taxon>Pseudomonadati</taxon>
        <taxon>Myxococcota</taxon>
        <taxon>Polyangia</taxon>
        <taxon>Nannocystales</taxon>
        <taxon>Nannocystaceae</taxon>
        <taxon>Nannocystis</taxon>
    </lineage>
</organism>
<evidence type="ECO:0000256" key="1">
    <source>
        <dbReference type="SAM" id="MobiDB-lite"/>
    </source>
</evidence>
<name>A0ABY7GZ00_9BACT</name>
<keyword evidence="4" id="KW-1185">Reference proteome</keyword>